<dbReference type="PANTHER" id="PTHR43674:SF2">
    <property type="entry name" value="BETA-UREIDOPROPIONASE"/>
    <property type="match status" value="1"/>
</dbReference>
<evidence type="ECO:0000256" key="1">
    <source>
        <dbReference type="ARBA" id="ARBA00022801"/>
    </source>
</evidence>
<dbReference type="GO" id="GO:0050126">
    <property type="term" value="F:N-carbamoylputrescine amidase activity"/>
    <property type="evidence" value="ECO:0007669"/>
    <property type="project" value="TreeGrafter"/>
</dbReference>
<dbReference type="InterPro" id="IPR003010">
    <property type="entry name" value="C-N_Hydrolase"/>
</dbReference>
<feature type="domain" description="CN hydrolase" evidence="2">
    <location>
        <begin position="300"/>
        <end position="542"/>
    </location>
</feature>
<evidence type="ECO:0000313" key="4">
    <source>
        <dbReference type="Proteomes" id="UP000002217"/>
    </source>
</evidence>
<sequence length="570" mass="63205">MGGKFQEENADQEVKFALIHPALEWKNKENNIQKLMILNEKAASEGARIILNTEMAATGYSFAGSSEIAPLTEVIPGPTTERFGSIARKYHCYICIGLPEVDPGVGSLYNSAALIGPDGEVIGKYRKVFPAFKENLWARKGNLPILVAETEYGKLGVIICADAYSYKPPRIAALKGARLLLILANWPPHHHNPQDIWRARAVENGIYILVCNRTGKDKTMNYIFAESFIIDNKGKIITRMQSAEDTIIYGTVPLVKGTFISSADFILGQRQPELYGKISLDTFSQPVPEALLSLPEPKLFGVATVQFRPVAEKVEENRQKMLELIDRATAVAAQKGIELNLILFPELAATGAISDARKIQELAEEIPGAGTAVFTEKAGENNVYIVLGIVEKQGVDYFNTAVLIGAEGMLGKYRKVHLTSQDKTWACAGKEGFPTFDLPFGRVAILIGYDLIFPESVECLAKWGTDLLCVPSLWGDEKSKFIWEARITEQMHLAIANQWGDSGDYQSLGESLIYSYSSYPEKRIRRKSPAAGDMINILTLNSKSTREKRFLENIDYDIILGVTKREKIKT</sequence>
<proteinExistence type="predicted"/>
<dbReference type="STRING" id="485916.Dtox_1983"/>
<dbReference type="InterPro" id="IPR036526">
    <property type="entry name" value="C-N_Hydrolase_sf"/>
</dbReference>
<dbReference type="OrthoDB" id="9811121at2"/>
<dbReference type="GO" id="GO:0033388">
    <property type="term" value="P:putrescine biosynthetic process from arginine"/>
    <property type="evidence" value="ECO:0007669"/>
    <property type="project" value="TreeGrafter"/>
</dbReference>
<dbReference type="InterPro" id="IPR050345">
    <property type="entry name" value="Aliph_Amidase/BUP"/>
</dbReference>
<dbReference type="CDD" id="cd07197">
    <property type="entry name" value="nitrilase"/>
    <property type="match status" value="2"/>
</dbReference>
<reference evidence="3 4" key="1">
    <citation type="journal article" date="2009" name="Stand. Genomic Sci.">
        <title>Complete genome sequence of Desulfotomaculum acetoxidans type strain (5575).</title>
        <authorList>
            <person name="Spring S."/>
            <person name="Lapidus A."/>
            <person name="Schroder M."/>
            <person name="Gleim D."/>
            <person name="Sims D."/>
            <person name="Meincke L."/>
            <person name="Glavina Del Rio T."/>
            <person name="Tice H."/>
            <person name="Copeland A."/>
            <person name="Cheng J.F."/>
            <person name="Lucas S."/>
            <person name="Chen F."/>
            <person name="Nolan M."/>
            <person name="Bruce D."/>
            <person name="Goodwin L."/>
            <person name="Pitluck S."/>
            <person name="Ivanova N."/>
            <person name="Mavromatis K."/>
            <person name="Mikhailova N."/>
            <person name="Pati A."/>
            <person name="Chen A."/>
            <person name="Palaniappan K."/>
            <person name="Land M."/>
            <person name="Hauser L."/>
            <person name="Chang Y.J."/>
            <person name="Jeffries C.D."/>
            <person name="Chain P."/>
            <person name="Saunders E."/>
            <person name="Brettin T."/>
            <person name="Detter J.C."/>
            <person name="Goker M."/>
            <person name="Bristow J."/>
            <person name="Eisen J.A."/>
            <person name="Markowitz V."/>
            <person name="Hugenholtz P."/>
            <person name="Kyrpides N.C."/>
            <person name="Klenk H.P."/>
            <person name="Han C."/>
        </authorList>
    </citation>
    <scope>NUCLEOTIDE SEQUENCE [LARGE SCALE GENOMIC DNA]</scope>
    <source>
        <strain evidence="4">ATCC 49208 / DSM 771 / VKM B-1644</strain>
    </source>
</reference>
<dbReference type="Pfam" id="PF00795">
    <property type="entry name" value="CN_hydrolase"/>
    <property type="match status" value="2"/>
</dbReference>
<keyword evidence="3" id="KW-0449">Lipoprotein</keyword>
<keyword evidence="4" id="KW-1185">Reference proteome</keyword>
<keyword evidence="3" id="KW-0012">Acyltransferase</keyword>
<dbReference type="KEGG" id="dae:Dtox_1983"/>
<dbReference type="EMBL" id="CP001720">
    <property type="protein sequence ID" value="ACV62818.1"/>
    <property type="molecule type" value="Genomic_DNA"/>
</dbReference>
<dbReference type="AlphaFoldDB" id="C8VYD7"/>
<keyword evidence="3" id="KW-0808">Transferase</keyword>
<keyword evidence="1" id="KW-0378">Hydrolase</keyword>
<accession>C8VYD7</accession>
<gene>
    <name evidence="3" type="ordered locus">Dtox_1983</name>
</gene>
<dbReference type="eggNOG" id="COG0388">
    <property type="taxonomic scope" value="Bacteria"/>
</dbReference>
<name>C8VYD7_DESAS</name>
<dbReference type="Proteomes" id="UP000002217">
    <property type="component" value="Chromosome"/>
</dbReference>
<dbReference type="SUPFAM" id="SSF56317">
    <property type="entry name" value="Carbon-nitrogen hydrolase"/>
    <property type="match status" value="2"/>
</dbReference>
<dbReference type="HOGENOM" id="CLU_033802_0_0_9"/>
<dbReference type="PROSITE" id="PS50263">
    <property type="entry name" value="CN_HYDROLASE"/>
    <property type="match status" value="2"/>
</dbReference>
<feature type="domain" description="CN hydrolase" evidence="2">
    <location>
        <begin position="14"/>
        <end position="254"/>
    </location>
</feature>
<evidence type="ECO:0000259" key="2">
    <source>
        <dbReference type="PROSITE" id="PS50263"/>
    </source>
</evidence>
<dbReference type="RefSeq" id="WP_015757523.1">
    <property type="nucleotide sequence ID" value="NC_013216.1"/>
</dbReference>
<dbReference type="Gene3D" id="3.60.110.10">
    <property type="entry name" value="Carbon-nitrogen hydrolase"/>
    <property type="match status" value="2"/>
</dbReference>
<protein>
    <submittedName>
        <fullName evidence="3">Nitrilase/cyanide hydratase and apolipoprotein N-acyltransferase</fullName>
    </submittedName>
</protein>
<evidence type="ECO:0000313" key="3">
    <source>
        <dbReference type="EMBL" id="ACV62818.1"/>
    </source>
</evidence>
<organism evidence="3 4">
    <name type="scientific">Desulfofarcimen acetoxidans (strain ATCC 49208 / DSM 771 / KCTC 5769 / VKM B-1644 / 5575)</name>
    <name type="common">Desulfotomaculum acetoxidans</name>
    <dbReference type="NCBI Taxonomy" id="485916"/>
    <lineage>
        <taxon>Bacteria</taxon>
        <taxon>Bacillati</taxon>
        <taxon>Bacillota</taxon>
        <taxon>Clostridia</taxon>
        <taxon>Eubacteriales</taxon>
        <taxon>Peptococcaceae</taxon>
        <taxon>Desulfofarcimen</taxon>
    </lineage>
</organism>
<dbReference type="PANTHER" id="PTHR43674">
    <property type="entry name" value="NITRILASE C965.09-RELATED"/>
    <property type="match status" value="1"/>
</dbReference>
<dbReference type="GO" id="GO:0016746">
    <property type="term" value="F:acyltransferase activity"/>
    <property type="evidence" value="ECO:0007669"/>
    <property type="project" value="UniProtKB-KW"/>
</dbReference>